<dbReference type="UniPathway" id="UPA01057">
    <property type="reaction ID" value="UER00900"/>
</dbReference>
<dbReference type="InterPro" id="IPR029058">
    <property type="entry name" value="AB_hydrolase_fold"/>
</dbReference>
<dbReference type="SUPFAM" id="SSF53474">
    <property type="entry name" value="alpha/beta-Hydrolases"/>
    <property type="match status" value="1"/>
</dbReference>
<evidence type="ECO:0000256" key="3">
    <source>
        <dbReference type="HAMAP-Rule" id="MF_01660"/>
    </source>
</evidence>
<dbReference type="GO" id="GO:0070205">
    <property type="term" value="F:2-succinyl-6-hydroxy-2,4-cyclohexadiene-1-carboxylate synthase activity"/>
    <property type="evidence" value="ECO:0007669"/>
    <property type="project" value="UniProtKB-UniRule"/>
</dbReference>
<dbReference type="InterPro" id="IPR022485">
    <property type="entry name" value="SHCHC_synthase_MenH"/>
</dbReference>
<dbReference type="OrthoDB" id="9808398at2"/>
<dbReference type="PANTHER" id="PTHR42916:SF1">
    <property type="entry name" value="PROTEIN PHYLLO, CHLOROPLASTIC"/>
    <property type="match status" value="1"/>
</dbReference>
<accession>A0A175VHY5</accession>
<protein>
    <recommendedName>
        <fullName evidence="3">Putative 2-succinyl-6-hydroxy-2,4-cyclohexadiene-1-carboxylate synthase</fullName>
        <shortName evidence="3">SHCHC synthase</shortName>
        <ecNumber evidence="3">4.2.99.20</ecNumber>
    </recommendedName>
</protein>
<proteinExistence type="inferred from homology"/>
<comment type="caution">
    <text evidence="5">The sequence shown here is derived from an EMBL/GenBank/DDBJ whole genome shotgun (WGS) entry which is preliminary data.</text>
</comment>
<feature type="domain" description="AB hydrolase-1" evidence="4">
    <location>
        <begin position="22"/>
        <end position="252"/>
    </location>
</feature>
<sequence length="267" mass="29706">MISRHWGPPSVAPEQAQRPRSLVLLHGLLGDAADWQPVIDRLPAIRCVALDLPGHGCNHAVRVNGFDEAHRWLCDELAAHDIEHYLLAGYSLGGRLALYHASRSPNGLQALLLENCHPGLPAAERAARIAHDEGWAMRFEREPLADVLADWYRQGVFADLDETARARQIARRLGNRGGAIATMLRATSLGQQPDLAPWLAKAELPVTYVSGKRDQKFHHLACQLASQHRKINHLVLDGGHNLHASQPEIFARFLAKWVNQPEEKSHD</sequence>
<comment type="subunit">
    <text evidence="3">Monomer.</text>
</comment>
<dbReference type="NCBIfam" id="TIGR03695">
    <property type="entry name" value="menH_SHCHC"/>
    <property type="match status" value="1"/>
</dbReference>
<comment type="pathway">
    <text evidence="3">Quinol/quinone metabolism; menaquinone biosynthesis.</text>
</comment>
<dbReference type="GO" id="GO:0009234">
    <property type="term" value="P:menaquinone biosynthetic process"/>
    <property type="evidence" value="ECO:0007669"/>
    <property type="project" value="UniProtKB-UniRule"/>
</dbReference>
<dbReference type="HAMAP" id="MF_01660">
    <property type="entry name" value="MenH"/>
    <property type="match status" value="1"/>
</dbReference>
<comment type="catalytic activity">
    <reaction evidence="3">
        <text>5-enolpyruvoyl-6-hydroxy-2-succinyl-cyclohex-3-ene-1-carboxylate = (1R,6R)-6-hydroxy-2-succinyl-cyclohexa-2,4-diene-1-carboxylate + pyruvate</text>
        <dbReference type="Rhea" id="RHEA:25597"/>
        <dbReference type="ChEBI" id="CHEBI:15361"/>
        <dbReference type="ChEBI" id="CHEBI:58689"/>
        <dbReference type="ChEBI" id="CHEBI:58818"/>
        <dbReference type="EC" id="4.2.99.20"/>
    </reaction>
</comment>
<comment type="function">
    <text evidence="3">Catalyzes a proton abstraction reaction that results in 2,5-elimination of pyruvate from 2-succinyl-5-enolpyruvyl-6-hydroxy-3-cyclohexene-1-carboxylate (SEPHCHC) and the formation of 2-succinyl-6-hydroxy-2,4-cyclohexadiene-1-carboxylate (SHCHC).</text>
</comment>
<comment type="pathway">
    <text evidence="3">Quinol/quinone metabolism; 1,4-dihydroxy-2-naphthoate biosynthesis; 1,4-dihydroxy-2-naphthoate from chorismate: step 3/7.</text>
</comment>
<dbReference type="AlphaFoldDB" id="A0A175VHY5"/>
<gene>
    <name evidence="3" type="primary">menH</name>
    <name evidence="5" type="ORF">LCR_14700</name>
</gene>
<organism evidence="5 6">
    <name type="scientific">Aeromonas enteropelogenes</name>
    <name type="common">Aeromonas trota</name>
    <dbReference type="NCBI Taxonomy" id="29489"/>
    <lineage>
        <taxon>Bacteria</taxon>
        <taxon>Pseudomonadati</taxon>
        <taxon>Pseudomonadota</taxon>
        <taxon>Gammaproteobacteria</taxon>
        <taxon>Aeromonadales</taxon>
        <taxon>Aeromonadaceae</taxon>
        <taxon>Aeromonas</taxon>
    </lineage>
</organism>
<dbReference type="UniPathway" id="UPA00079"/>
<dbReference type="Proteomes" id="UP000078435">
    <property type="component" value="Unassembled WGS sequence"/>
</dbReference>
<dbReference type="EMBL" id="JMGO02000004">
    <property type="protein sequence ID" value="KXU80336.1"/>
    <property type="molecule type" value="Genomic_DNA"/>
</dbReference>
<evidence type="ECO:0000256" key="1">
    <source>
        <dbReference type="ARBA" id="ARBA00022428"/>
    </source>
</evidence>
<keyword evidence="1 3" id="KW-0474">Menaquinone biosynthesis</keyword>
<dbReference type="NCBIfam" id="NF008340">
    <property type="entry name" value="PRK11126.1"/>
    <property type="match status" value="1"/>
</dbReference>
<dbReference type="Pfam" id="PF12697">
    <property type="entry name" value="Abhydrolase_6"/>
    <property type="match status" value="1"/>
</dbReference>
<dbReference type="Gene3D" id="3.40.50.1820">
    <property type="entry name" value="alpha/beta hydrolase"/>
    <property type="match status" value="1"/>
</dbReference>
<keyword evidence="2 3" id="KW-0456">Lyase</keyword>
<dbReference type="InterPro" id="IPR000073">
    <property type="entry name" value="AB_hydrolase_1"/>
</dbReference>
<dbReference type="RefSeq" id="WP_061476286.1">
    <property type="nucleotide sequence ID" value="NZ_JMGO02000004.1"/>
</dbReference>
<name>A0A175VHY5_AEREN</name>
<comment type="similarity">
    <text evidence="3">Belongs to the AB hydrolase superfamily. MenH family.</text>
</comment>
<reference evidence="5 6" key="1">
    <citation type="submission" date="2016-02" db="EMBL/GenBank/DDBJ databases">
        <title>Draft genome sequence of Aeromonas trota strain 1999lcr isolated from cerebrospinal fluid (CSF).</title>
        <authorList>
            <person name="Dallagassa C.B."/>
            <person name="Prediger K.C."/>
            <person name="Weiss V.A."/>
            <person name="Assis F.E."/>
            <person name="Baura V."/>
            <person name="Cruz L.M."/>
            <person name="Souza E.M."/>
            <person name="Pedrosa F.O."/>
            <person name="Fadel-Picheth C.M."/>
        </authorList>
    </citation>
    <scope>NUCLEOTIDE SEQUENCE [LARGE SCALE GENOMIC DNA]</scope>
    <source>
        <strain evidence="5 6">1999lcr</strain>
    </source>
</reference>
<dbReference type="EC" id="4.2.99.20" evidence="3"/>
<evidence type="ECO:0000313" key="5">
    <source>
        <dbReference type="EMBL" id="KXU80336.1"/>
    </source>
</evidence>
<evidence type="ECO:0000259" key="4">
    <source>
        <dbReference type="Pfam" id="PF12697"/>
    </source>
</evidence>
<evidence type="ECO:0000313" key="6">
    <source>
        <dbReference type="Proteomes" id="UP000078435"/>
    </source>
</evidence>
<dbReference type="PANTHER" id="PTHR42916">
    <property type="entry name" value="2-SUCCINYL-5-ENOLPYRUVYL-6-HYDROXY-3-CYCLOHEXENE-1-CARBOXYLATE SYNTHASE"/>
    <property type="match status" value="1"/>
</dbReference>
<evidence type="ECO:0000256" key="2">
    <source>
        <dbReference type="ARBA" id="ARBA00023239"/>
    </source>
</evidence>